<sequence length="131" mass="14929">MTEPDDVSQGYVANVTANFLVFDGIPDRYLVVQHADQIDQRFPKTKMEWGFIESLSHDAFRDPSNGFLFNDLCMFAVEVFVIKSSGSVESFVQHLRVITFQLWISMPTTLRLLLLKEEIGTCRTSHKTLGP</sequence>
<organism evidence="1 2">
    <name type="scientific">Populus alba x Populus x berolinensis</name>
    <dbReference type="NCBI Taxonomy" id="444605"/>
    <lineage>
        <taxon>Eukaryota</taxon>
        <taxon>Viridiplantae</taxon>
        <taxon>Streptophyta</taxon>
        <taxon>Embryophyta</taxon>
        <taxon>Tracheophyta</taxon>
        <taxon>Spermatophyta</taxon>
        <taxon>Magnoliopsida</taxon>
        <taxon>eudicotyledons</taxon>
        <taxon>Gunneridae</taxon>
        <taxon>Pentapetalae</taxon>
        <taxon>rosids</taxon>
        <taxon>fabids</taxon>
        <taxon>Malpighiales</taxon>
        <taxon>Salicaceae</taxon>
        <taxon>Saliceae</taxon>
        <taxon>Populus</taxon>
    </lineage>
</organism>
<dbReference type="PANTHER" id="PTHR46162">
    <property type="entry name" value="TRAF-LIKE FAMILY PROTEIN"/>
    <property type="match status" value="1"/>
</dbReference>
<dbReference type="EMBL" id="JAQIZT010000017">
    <property type="protein sequence ID" value="KAJ6960692.1"/>
    <property type="molecule type" value="Genomic_DNA"/>
</dbReference>
<accession>A0AAD6LHE8</accession>
<evidence type="ECO:0000313" key="2">
    <source>
        <dbReference type="Proteomes" id="UP001164929"/>
    </source>
</evidence>
<evidence type="ECO:0000313" key="1">
    <source>
        <dbReference type="EMBL" id="KAJ6960692.1"/>
    </source>
</evidence>
<protein>
    <submittedName>
        <fullName evidence="1">Uncharacterized protein</fullName>
    </submittedName>
</protein>
<name>A0AAD6LHE8_9ROSI</name>
<proteinExistence type="predicted"/>
<dbReference type="SUPFAM" id="SSF49599">
    <property type="entry name" value="TRAF domain-like"/>
    <property type="match status" value="1"/>
</dbReference>
<dbReference type="Gene3D" id="2.60.210.10">
    <property type="entry name" value="Apoptosis, Tumor Necrosis Factor Receptor Associated Protein 2, Chain A"/>
    <property type="match status" value="1"/>
</dbReference>
<dbReference type="AlphaFoldDB" id="A0AAD6LHE8"/>
<dbReference type="PANTHER" id="PTHR46162:SF2">
    <property type="entry name" value="ANKYRIN REPEAT-CONTAINING PROTEIN-RELATED"/>
    <property type="match status" value="1"/>
</dbReference>
<reference evidence="1" key="1">
    <citation type="journal article" date="2023" name="Mol. Ecol. Resour.">
        <title>Chromosome-level genome assembly of a triploid poplar Populus alba 'Berolinensis'.</title>
        <authorList>
            <person name="Chen S."/>
            <person name="Yu Y."/>
            <person name="Wang X."/>
            <person name="Wang S."/>
            <person name="Zhang T."/>
            <person name="Zhou Y."/>
            <person name="He R."/>
            <person name="Meng N."/>
            <person name="Wang Y."/>
            <person name="Liu W."/>
            <person name="Liu Z."/>
            <person name="Liu J."/>
            <person name="Guo Q."/>
            <person name="Huang H."/>
            <person name="Sederoff R.R."/>
            <person name="Wang G."/>
            <person name="Qu G."/>
            <person name="Chen S."/>
        </authorList>
    </citation>
    <scope>NUCLEOTIDE SEQUENCE</scope>
    <source>
        <strain evidence="1">SC-2020</strain>
    </source>
</reference>
<dbReference type="InterPro" id="IPR008974">
    <property type="entry name" value="TRAF-like"/>
</dbReference>
<comment type="caution">
    <text evidence="1">The sequence shown here is derived from an EMBL/GenBank/DDBJ whole genome shotgun (WGS) entry which is preliminary data.</text>
</comment>
<gene>
    <name evidence="1" type="ORF">NC653_038650</name>
</gene>
<dbReference type="Proteomes" id="UP001164929">
    <property type="component" value="Chromosome 17"/>
</dbReference>
<keyword evidence="2" id="KW-1185">Reference proteome</keyword>